<dbReference type="CDD" id="cd06470">
    <property type="entry name" value="ACD_IbpA-B_like"/>
    <property type="match status" value="1"/>
</dbReference>
<dbReference type="PANTHER" id="PTHR47062:SF1">
    <property type="entry name" value="SMALL HEAT SHOCK PROTEIN IBPA"/>
    <property type="match status" value="1"/>
</dbReference>
<dbReference type="PROSITE" id="PS01031">
    <property type="entry name" value="SHSP"/>
    <property type="match status" value="1"/>
</dbReference>
<reference evidence="5 6" key="1">
    <citation type="submission" date="2024-06" db="EMBL/GenBank/DDBJ databases">
        <title>Genomic Encyclopedia of Type Strains, Phase IV (KMG-IV): sequencing the most valuable type-strain genomes for metagenomic binning, comparative biology and taxonomic classification.</title>
        <authorList>
            <person name="Goeker M."/>
        </authorList>
    </citation>
    <scope>NUCLEOTIDE SEQUENCE [LARGE SCALE GENOMIC DNA]</scope>
    <source>
        <strain evidence="5 6">DSM 105042</strain>
    </source>
</reference>
<evidence type="ECO:0000313" key="5">
    <source>
        <dbReference type="EMBL" id="MET3585689.1"/>
    </source>
</evidence>
<gene>
    <name evidence="5" type="ORF">ABID21_001798</name>
</gene>
<evidence type="ECO:0000313" key="6">
    <source>
        <dbReference type="Proteomes" id="UP001549031"/>
    </source>
</evidence>
<name>A0ABV2H565_9HYPH</name>
<evidence type="ECO:0000256" key="1">
    <source>
        <dbReference type="ARBA" id="ARBA00023016"/>
    </source>
</evidence>
<organism evidence="5 6">
    <name type="scientific">Pseudorhizobium tarimense</name>
    <dbReference type="NCBI Taxonomy" id="1079109"/>
    <lineage>
        <taxon>Bacteria</taxon>
        <taxon>Pseudomonadati</taxon>
        <taxon>Pseudomonadota</taxon>
        <taxon>Alphaproteobacteria</taxon>
        <taxon>Hyphomicrobiales</taxon>
        <taxon>Rhizobiaceae</taxon>
        <taxon>Rhizobium/Agrobacterium group</taxon>
        <taxon>Pseudorhizobium</taxon>
    </lineage>
</organism>
<accession>A0ABV2H565</accession>
<dbReference type="EMBL" id="JBEPLJ010000006">
    <property type="protein sequence ID" value="MET3585689.1"/>
    <property type="molecule type" value="Genomic_DNA"/>
</dbReference>
<protein>
    <submittedName>
        <fullName evidence="5">Molecular chaperone IbpA</fullName>
    </submittedName>
</protein>
<comment type="caution">
    <text evidence="5">The sequence shown here is derived from an EMBL/GenBank/DDBJ whole genome shotgun (WGS) entry which is preliminary data.</text>
</comment>
<dbReference type="PANTHER" id="PTHR47062">
    <property type="match status" value="1"/>
</dbReference>
<evidence type="ECO:0000259" key="4">
    <source>
        <dbReference type="PROSITE" id="PS01031"/>
    </source>
</evidence>
<evidence type="ECO:0000256" key="3">
    <source>
        <dbReference type="RuleBase" id="RU003616"/>
    </source>
</evidence>
<dbReference type="InterPro" id="IPR008978">
    <property type="entry name" value="HSP20-like_chaperone"/>
</dbReference>
<dbReference type="InterPro" id="IPR002068">
    <property type="entry name" value="A-crystallin/Hsp20_dom"/>
</dbReference>
<dbReference type="Gene3D" id="2.60.40.790">
    <property type="match status" value="1"/>
</dbReference>
<keyword evidence="1" id="KW-0346">Stress response</keyword>
<sequence>MSLSTASASGEKFSPKVLERAISRDQIQRIGSLSGADRPETQVFGGVSNPCCFTEDMVMRTELDFAPLFRSSIGFDRLFNLLDNAQRLQPVDLWPPYDIVKLGDNQYEITMAVAGFGQSDLDVTQERNVLIIKGGKAEKKDGEYLHRGIGVQSFERRFELADHVHVETASLSEGLLRIALKQEIPESMKPRRIEIGNVSETNAPQLQIEGAKQVA</sequence>
<dbReference type="InterPro" id="IPR037913">
    <property type="entry name" value="ACD_IbpA/B"/>
</dbReference>
<evidence type="ECO:0000256" key="2">
    <source>
        <dbReference type="PROSITE-ProRule" id="PRU00285"/>
    </source>
</evidence>
<dbReference type="Proteomes" id="UP001549031">
    <property type="component" value="Unassembled WGS sequence"/>
</dbReference>
<dbReference type="Pfam" id="PF00011">
    <property type="entry name" value="HSP20"/>
    <property type="match status" value="1"/>
</dbReference>
<proteinExistence type="inferred from homology"/>
<feature type="domain" description="SHSP" evidence="4">
    <location>
        <begin position="88"/>
        <end position="198"/>
    </location>
</feature>
<comment type="similarity">
    <text evidence="2 3">Belongs to the small heat shock protein (HSP20) family.</text>
</comment>
<keyword evidence="6" id="KW-1185">Reference proteome</keyword>
<dbReference type="SUPFAM" id="SSF49764">
    <property type="entry name" value="HSP20-like chaperones"/>
    <property type="match status" value="1"/>
</dbReference>